<gene>
    <name evidence="2" type="ORF">DIATSA_LOCUS8233</name>
</gene>
<dbReference type="OrthoDB" id="7353376at2759"/>
<reference evidence="2" key="1">
    <citation type="submission" date="2021-12" db="EMBL/GenBank/DDBJ databases">
        <authorList>
            <person name="King R."/>
        </authorList>
    </citation>
    <scope>NUCLEOTIDE SEQUENCE</scope>
</reference>
<evidence type="ECO:0000313" key="2">
    <source>
        <dbReference type="EMBL" id="CAG9790568.1"/>
    </source>
</evidence>
<dbReference type="Proteomes" id="UP001153714">
    <property type="component" value="Chromosome 22"/>
</dbReference>
<feature type="region of interest" description="Disordered" evidence="1">
    <location>
        <begin position="83"/>
        <end position="127"/>
    </location>
</feature>
<keyword evidence="3" id="KW-1185">Reference proteome</keyword>
<dbReference type="EMBL" id="OU893353">
    <property type="protein sequence ID" value="CAG9790568.1"/>
    <property type="molecule type" value="Genomic_DNA"/>
</dbReference>
<evidence type="ECO:0000256" key="1">
    <source>
        <dbReference type="SAM" id="MobiDB-lite"/>
    </source>
</evidence>
<reference evidence="2" key="2">
    <citation type="submission" date="2022-10" db="EMBL/GenBank/DDBJ databases">
        <authorList>
            <consortium name="ENA_rothamsted_submissions"/>
            <consortium name="culmorum"/>
            <person name="King R."/>
        </authorList>
    </citation>
    <scope>NUCLEOTIDE SEQUENCE</scope>
</reference>
<protein>
    <submittedName>
        <fullName evidence="2">Uncharacterized protein</fullName>
    </submittedName>
</protein>
<proteinExistence type="predicted"/>
<sequence>MLRYDSQLTYTLQKNRPPVTLSVQEHVELLKVQIADQIREKQHRSELIKPINDGDDYQYVDIQNRPMTPINEFDERKKDNKFEGISDSTYNRDGRFPDEATKANKEGTKEEKRQKEESGNATSGDILQKENIQRRYTVQPNEAAALSRAFHTDTGWCVVTRCNIKKICLSAVWVDCLNIDESTLCCREKVPPGTYFKIPGPGLCARVVRGVLHGRPTALDGGPVQ</sequence>
<evidence type="ECO:0000313" key="3">
    <source>
        <dbReference type="Proteomes" id="UP001153714"/>
    </source>
</evidence>
<name>A0A9N9R6K3_9NEOP</name>
<accession>A0A9N9R6K3</accession>
<feature type="compositionally biased region" description="Basic and acidic residues" evidence="1">
    <location>
        <begin position="83"/>
        <end position="118"/>
    </location>
</feature>
<organism evidence="2 3">
    <name type="scientific">Diatraea saccharalis</name>
    <name type="common">sugarcane borer</name>
    <dbReference type="NCBI Taxonomy" id="40085"/>
    <lineage>
        <taxon>Eukaryota</taxon>
        <taxon>Metazoa</taxon>
        <taxon>Ecdysozoa</taxon>
        <taxon>Arthropoda</taxon>
        <taxon>Hexapoda</taxon>
        <taxon>Insecta</taxon>
        <taxon>Pterygota</taxon>
        <taxon>Neoptera</taxon>
        <taxon>Endopterygota</taxon>
        <taxon>Lepidoptera</taxon>
        <taxon>Glossata</taxon>
        <taxon>Ditrysia</taxon>
        <taxon>Pyraloidea</taxon>
        <taxon>Crambidae</taxon>
        <taxon>Crambinae</taxon>
        <taxon>Diatraea</taxon>
    </lineage>
</organism>
<dbReference type="AlphaFoldDB" id="A0A9N9R6K3"/>